<feature type="transmembrane region" description="Helical" evidence="1">
    <location>
        <begin position="12"/>
        <end position="31"/>
    </location>
</feature>
<reference evidence="2 3" key="1">
    <citation type="submission" date="2024-09" db="EMBL/GenBank/DDBJ databases">
        <authorList>
            <person name="Pan X."/>
        </authorList>
    </citation>
    <scope>NUCLEOTIDE SEQUENCE [LARGE SCALE GENOMIC DNA]</scope>
    <source>
        <strain evidence="2 3">B2969</strain>
    </source>
</reference>
<keyword evidence="1" id="KW-0472">Membrane</keyword>
<dbReference type="Proteomes" id="UP001610861">
    <property type="component" value="Unassembled WGS sequence"/>
</dbReference>
<organism evidence="2 3">
    <name type="scientific">Microbacterium alkaliflavum</name>
    <dbReference type="NCBI Taxonomy" id="3248839"/>
    <lineage>
        <taxon>Bacteria</taxon>
        <taxon>Bacillati</taxon>
        <taxon>Actinomycetota</taxon>
        <taxon>Actinomycetes</taxon>
        <taxon>Micrococcales</taxon>
        <taxon>Microbacteriaceae</taxon>
        <taxon>Microbacterium</taxon>
    </lineage>
</organism>
<protein>
    <recommendedName>
        <fullName evidence="4">Integral membrane protein</fullName>
    </recommendedName>
</protein>
<dbReference type="RefSeq" id="WP_396639406.1">
    <property type="nucleotide sequence ID" value="NZ_JBIQWL010000001.1"/>
</dbReference>
<accession>A0ABW7Q3R6</accession>
<keyword evidence="1" id="KW-0812">Transmembrane</keyword>
<keyword evidence="3" id="KW-1185">Reference proteome</keyword>
<comment type="caution">
    <text evidence="2">The sequence shown here is derived from an EMBL/GenBank/DDBJ whole genome shotgun (WGS) entry which is preliminary data.</text>
</comment>
<evidence type="ECO:0008006" key="4">
    <source>
        <dbReference type="Google" id="ProtNLM"/>
    </source>
</evidence>
<feature type="transmembrane region" description="Helical" evidence="1">
    <location>
        <begin position="108"/>
        <end position="129"/>
    </location>
</feature>
<keyword evidence="1" id="KW-1133">Transmembrane helix</keyword>
<feature type="transmembrane region" description="Helical" evidence="1">
    <location>
        <begin position="69"/>
        <end position="88"/>
    </location>
</feature>
<proteinExistence type="predicted"/>
<dbReference type="EMBL" id="JBIQWL010000001">
    <property type="protein sequence ID" value="MFH8249471.1"/>
    <property type="molecule type" value="Genomic_DNA"/>
</dbReference>
<evidence type="ECO:0000313" key="3">
    <source>
        <dbReference type="Proteomes" id="UP001610861"/>
    </source>
</evidence>
<name>A0ABW7Q3R6_9MICO</name>
<feature type="transmembrane region" description="Helical" evidence="1">
    <location>
        <begin position="43"/>
        <end position="63"/>
    </location>
</feature>
<evidence type="ECO:0000313" key="2">
    <source>
        <dbReference type="EMBL" id="MFH8249471.1"/>
    </source>
</evidence>
<sequence length="133" mass="14848">MHPTLLETLSAWLLIIAFAISLIYELWRATAKAGASRHDSMRAFLVTNLWLYVVAVIVIVLLLMGVPVAAWVGLIFAALIVIVSVFYYNPVIMIERKPGLVDWIEDLVYTGLLFVVVAFLWLEVAGFALSSRP</sequence>
<evidence type="ECO:0000256" key="1">
    <source>
        <dbReference type="SAM" id="Phobius"/>
    </source>
</evidence>
<gene>
    <name evidence="2" type="ORF">ACH3VR_03760</name>
</gene>